<feature type="region of interest" description="Disordered" evidence="1">
    <location>
        <begin position="476"/>
        <end position="515"/>
    </location>
</feature>
<keyword evidence="2" id="KW-0472">Membrane</keyword>
<keyword evidence="2" id="KW-0812">Transmembrane</keyword>
<dbReference type="Proteomes" id="UP000006671">
    <property type="component" value="Unassembled WGS sequence"/>
</dbReference>
<gene>
    <name evidence="3" type="ORF">NAEGRDRAFT_67428</name>
</gene>
<evidence type="ECO:0000313" key="4">
    <source>
        <dbReference type="Proteomes" id="UP000006671"/>
    </source>
</evidence>
<dbReference type="EMBL" id="GG738867">
    <property type="protein sequence ID" value="EFC44583.1"/>
    <property type="molecule type" value="Genomic_DNA"/>
</dbReference>
<dbReference type="GeneID" id="8856890"/>
<dbReference type="KEGG" id="ngr:NAEGRDRAFT_67428"/>
<evidence type="ECO:0000256" key="1">
    <source>
        <dbReference type="SAM" id="MobiDB-lite"/>
    </source>
</evidence>
<evidence type="ECO:0000313" key="3">
    <source>
        <dbReference type="EMBL" id="EFC44583.1"/>
    </source>
</evidence>
<feature type="compositionally biased region" description="Basic and acidic residues" evidence="1">
    <location>
        <begin position="476"/>
        <end position="491"/>
    </location>
</feature>
<organism evidence="4">
    <name type="scientific">Naegleria gruberi</name>
    <name type="common">Amoeba</name>
    <dbReference type="NCBI Taxonomy" id="5762"/>
    <lineage>
        <taxon>Eukaryota</taxon>
        <taxon>Discoba</taxon>
        <taxon>Heterolobosea</taxon>
        <taxon>Tetramitia</taxon>
        <taxon>Eutetramitia</taxon>
        <taxon>Vahlkampfiidae</taxon>
        <taxon>Naegleria</taxon>
    </lineage>
</organism>
<feature type="transmembrane region" description="Helical" evidence="2">
    <location>
        <begin position="36"/>
        <end position="60"/>
    </location>
</feature>
<dbReference type="RefSeq" id="XP_002677327.1">
    <property type="nucleotide sequence ID" value="XM_002677281.1"/>
</dbReference>
<keyword evidence="2" id="KW-1133">Transmembrane helix</keyword>
<accession>D2VEX6</accession>
<keyword evidence="4" id="KW-1185">Reference proteome</keyword>
<reference evidence="3 4" key="1">
    <citation type="journal article" date="2010" name="Cell">
        <title>The genome of Naegleria gruberi illuminates early eukaryotic versatility.</title>
        <authorList>
            <person name="Fritz-Laylin L.K."/>
            <person name="Prochnik S.E."/>
            <person name="Ginger M.L."/>
            <person name="Dacks J.B."/>
            <person name="Carpenter M.L."/>
            <person name="Field M.C."/>
            <person name="Kuo A."/>
            <person name="Paredez A."/>
            <person name="Chapman J."/>
            <person name="Pham J."/>
            <person name="Shu S."/>
            <person name="Neupane R."/>
            <person name="Cipriano M."/>
            <person name="Mancuso J."/>
            <person name="Tu H."/>
            <person name="Salamov A."/>
            <person name="Lindquist E."/>
            <person name="Shapiro H."/>
            <person name="Lucas S."/>
            <person name="Grigoriev I.V."/>
            <person name="Cande W.Z."/>
            <person name="Fulton C."/>
            <person name="Rokhsar D.S."/>
            <person name="Dawson S.C."/>
        </authorList>
    </citation>
    <scope>NUCLEOTIDE SEQUENCE [LARGE SCALE GENOMIC DNA]</scope>
    <source>
        <strain evidence="3 4">NEG-M</strain>
    </source>
</reference>
<name>D2VEX6_NAEGR</name>
<dbReference type="VEuPathDB" id="AmoebaDB:NAEGRDRAFT_67428"/>
<dbReference type="InParanoid" id="D2VEX6"/>
<dbReference type="Gene3D" id="3.30.450.20">
    <property type="entry name" value="PAS domain"/>
    <property type="match status" value="1"/>
</dbReference>
<sequence length="755" mass="86152">MKVSPEVNTVLSSQEIDVSDKQLLLQEKRRKFYQGVVPLNLFIVCTISLLILSGCIFVWVSSFIVTSNSIENLNAMFIEESGQKIIKSLTGYLDPAAKLTKMLAKDWNSGSVNLTQLREYLFPKFQQFETSGCGFFFNDTYSYRYTYTVSGTASNPVVVYSQQPYGFIGSIRDMINITTGDVIKYKYQVIYTPIIMVDQDYWIYLSKYTKQTGQEGVLGDPYLAPGASMTIYYAQWVYDQILWKTQKQKRIIGLAKINLSLDSIVNYLSKIKLLGDGYVVVTLNSGLVIGGSINTTVNDGLTSAHIFDIETRGAGKLIKKFYENNGNTFLTFPENMKLSSDGVGYIITPIKFKYENLEWNIFFVLYESDVNEALVISSSVSVGVTVVIVIFGITASLCTGWIVSRPMKFLENQFESIRILDLEAVNLSKISMFREVDSIFNNLYDTVSWLKEIKSFIPDYVFEQIKQNQEVELHKGQEVKEKNDHLSESSSRKSVSSSRSAMTAKHSSDKSSFKNQHQSLFKMGYSKKGVVFIHAKLENLVEQEVDYISNFFKGFISAISTVVKVNQATLHVISCEEIQISLTSNSLDEKTYEKGVDIALKINYSEFASKYDVKIVTDSENMPLDKYINRPLDIIEMKQQRVRIHELIDKKNTDNDEWLYELENSKKNNKYAEYSKIFEIFHNDYWNGKDVAVEVEDLLLVLDRFRNVEFSGRNDLSCDELSNFLTDLLQVTDPREANSRSSTYAKKLVLDLKVI</sequence>
<protein>
    <submittedName>
        <fullName evidence="3">Predicted protein</fullName>
    </submittedName>
</protein>
<dbReference type="AlphaFoldDB" id="D2VEX6"/>
<evidence type="ECO:0000256" key="2">
    <source>
        <dbReference type="SAM" id="Phobius"/>
    </source>
</evidence>
<proteinExistence type="predicted"/>